<sequence length="207" mass="22409">MADRPSPVAGGPARTGAGPPQGRRTRRRPGGAVNLRELTTDDAHAVRRIYSGASVRHLGRDEMGRVEAHRYVGQAIQWAQEDQRVQHILGINVDGDLLGIVKLNTTTAEGRLSYILREDAWGHGHATTAVIELLAFAFDTLHLTTITAKHRAANPASGRVLVKAGFTRIRAADGLLHYAARPGRRPRRPRLAPRPTPAAEAVGEVEA</sequence>
<reference evidence="3 4" key="1">
    <citation type="submission" date="2019-09" db="EMBL/GenBank/DDBJ databases">
        <title>Genome Sequences of Streptomyces kaniharaensis ATCC 21070.</title>
        <authorList>
            <person name="Zhu W."/>
            <person name="De Crecy-Lagard V."/>
            <person name="Richards N.G."/>
        </authorList>
    </citation>
    <scope>NUCLEOTIDE SEQUENCE [LARGE SCALE GENOMIC DNA]</scope>
    <source>
        <strain evidence="3 4">SF-557</strain>
    </source>
</reference>
<dbReference type="PROSITE" id="PS51186">
    <property type="entry name" value="GNAT"/>
    <property type="match status" value="1"/>
</dbReference>
<dbReference type="GO" id="GO:0016747">
    <property type="term" value="F:acyltransferase activity, transferring groups other than amino-acyl groups"/>
    <property type="evidence" value="ECO:0007669"/>
    <property type="project" value="InterPro"/>
</dbReference>
<dbReference type="PANTHER" id="PTHR43792">
    <property type="entry name" value="GNAT FAMILY, PUTATIVE (AFU_ORTHOLOGUE AFUA_3G00765)-RELATED-RELATED"/>
    <property type="match status" value="1"/>
</dbReference>
<feature type="region of interest" description="Disordered" evidence="1">
    <location>
        <begin position="1"/>
        <end position="30"/>
    </location>
</feature>
<name>A0A6N7KJQ4_9ACTN</name>
<dbReference type="Pfam" id="PF13302">
    <property type="entry name" value="Acetyltransf_3"/>
    <property type="match status" value="1"/>
</dbReference>
<accession>A0A6N7KJQ4</accession>
<feature type="region of interest" description="Disordered" evidence="1">
    <location>
        <begin position="182"/>
        <end position="207"/>
    </location>
</feature>
<dbReference type="OrthoDB" id="9132139at2"/>
<dbReference type="PANTHER" id="PTHR43792:SF16">
    <property type="entry name" value="N-ACETYLTRANSFERASE DOMAIN-CONTAINING PROTEIN"/>
    <property type="match status" value="1"/>
</dbReference>
<feature type="compositionally biased region" description="Low complexity" evidence="1">
    <location>
        <begin position="9"/>
        <end position="22"/>
    </location>
</feature>
<keyword evidence="4" id="KW-1185">Reference proteome</keyword>
<keyword evidence="3" id="KW-0808">Transferase</keyword>
<evidence type="ECO:0000313" key="3">
    <source>
        <dbReference type="EMBL" id="MQS11740.1"/>
    </source>
</evidence>
<dbReference type="SUPFAM" id="SSF55729">
    <property type="entry name" value="Acyl-CoA N-acyltransferases (Nat)"/>
    <property type="match status" value="1"/>
</dbReference>
<proteinExistence type="predicted"/>
<dbReference type="Proteomes" id="UP000450000">
    <property type="component" value="Unassembled WGS sequence"/>
</dbReference>
<dbReference type="Gene3D" id="3.40.630.30">
    <property type="match status" value="1"/>
</dbReference>
<dbReference type="InterPro" id="IPR051531">
    <property type="entry name" value="N-acetyltransferase"/>
</dbReference>
<evidence type="ECO:0000313" key="4">
    <source>
        <dbReference type="Proteomes" id="UP000450000"/>
    </source>
</evidence>
<dbReference type="EMBL" id="WBOF01000001">
    <property type="protein sequence ID" value="MQS11740.1"/>
    <property type="molecule type" value="Genomic_DNA"/>
</dbReference>
<dbReference type="InterPro" id="IPR016181">
    <property type="entry name" value="Acyl_CoA_acyltransferase"/>
</dbReference>
<protein>
    <submittedName>
        <fullName evidence="3">GNAT family N-acetyltransferase</fullName>
    </submittedName>
</protein>
<organism evidence="3 4">
    <name type="scientific">Streptomyces kaniharaensis</name>
    <dbReference type="NCBI Taxonomy" id="212423"/>
    <lineage>
        <taxon>Bacteria</taxon>
        <taxon>Bacillati</taxon>
        <taxon>Actinomycetota</taxon>
        <taxon>Actinomycetes</taxon>
        <taxon>Kitasatosporales</taxon>
        <taxon>Streptomycetaceae</taxon>
        <taxon>Streptomyces</taxon>
    </lineage>
</organism>
<dbReference type="InterPro" id="IPR000182">
    <property type="entry name" value="GNAT_dom"/>
</dbReference>
<dbReference type="AlphaFoldDB" id="A0A6N7KJQ4"/>
<feature type="domain" description="N-acetyltransferase" evidence="2">
    <location>
        <begin position="33"/>
        <end position="188"/>
    </location>
</feature>
<feature type="compositionally biased region" description="Basic residues" evidence="1">
    <location>
        <begin position="182"/>
        <end position="191"/>
    </location>
</feature>
<evidence type="ECO:0000259" key="2">
    <source>
        <dbReference type="PROSITE" id="PS51186"/>
    </source>
</evidence>
<gene>
    <name evidence="3" type="ORF">F7Q99_05405</name>
</gene>
<comment type="caution">
    <text evidence="3">The sequence shown here is derived from an EMBL/GenBank/DDBJ whole genome shotgun (WGS) entry which is preliminary data.</text>
</comment>
<evidence type="ECO:0000256" key="1">
    <source>
        <dbReference type="SAM" id="MobiDB-lite"/>
    </source>
</evidence>